<feature type="region of interest" description="Disordered" evidence="1">
    <location>
        <begin position="1"/>
        <end position="22"/>
    </location>
</feature>
<accession>A0A2S0WTK0</accession>
<keyword evidence="4" id="KW-1185">Reference proteome</keyword>
<evidence type="ECO:0000313" key="4">
    <source>
        <dbReference type="Proteomes" id="UP000244729"/>
    </source>
</evidence>
<evidence type="ECO:0000256" key="1">
    <source>
        <dbReference type="SAM" id="MobiDB-lite"/>
    </source>
</evidence>
<protein>
    <submittedName>
        <fullName evidence="3">MarR family transcriptional regulator</fullName>
    </submittedName>
</protein>
<sequence>MVGMTAEPALDDRAANDGSSAASSDASSAIAAVELQFGRLFHRVRANWKLYASKLHPDLPPLGYKVVSTLAARGPAHAGALAEELHVDKSVLSRQIRMLEELELIESHVDEHDARARVLAATPEAAARVAEIRAESQAELYERLATWEPHEIRQFAELLGRLSD</sequence>
<dbReference type="KEGG" id="agm:DCE93_02260"/>
<proteinExistence type="predicted"/>
<dbReference type="InterPro" id="IPR000835">
    <property type="entry name" value="HTH_MarR-typ"/>
</dbReference>
<feature type="domain" description="HTH marR-type" evidence="2">
    <location>
        <begin position="23"/>
        <end position="164"/>
    </location>
</feature>
<name>A0A2S0WTK0_9MICO</name>
<dbReference type="InterPro" id="IPR036388">
    <property type="entry name" value="WH-like_DNA-bd_sf"/>
</dbReference>
<dbReference type="InterPro" id="IPR036390">
    <property type="entry name" value="WH_DNA-bd_sf"/>
</dbReference>
<gene>
    <name evidence="3" type="ORF">DCE93_02260</name>
</gene>
<dbReference type="AlphaFoldDB" id="A0A2S0WTK0"/>
<reference evidence="3 4" key="1">
    <citation type="submission" date="2018-04" db="EMBL/GenBank/DDBJ databases">
        <authorList>
            <person name="Li J."/>
        </authorList>
    </citation>
    <scope>NUCLEOTIDE SEQUENCE [LARGE SCALE GENOMIC DNA]</scope>
    <source>
        <strain evidence="4">30A</strain>
    </source>
</reference>
<dbReference type="PANTHER" id="PTHR33164:SF57">
    <property type="entry name" value="MARR-FAMILY TRANSCRIPTIONAL REGULATOR"/>
    <property type="match status" value="1"/>
</dbReference>
<dbReference type="Pfam" id="PF01047">
    <property type="entry name" value="MarR"/>
    <property type="match status" value="1"/>
</dbReference>
<organism evidence="3 4">
    <name type="scientific">Agromyces badenianii</name>
    <dbReference type="NCBI Taxonomy" id="2080742"/>
    <lineage>
        <taxon>Bacteria</taxon>
        <taxon>Bacillati</taxon>
        <taxon>Actinomycetota</taxon>
        <taxon>Actinomycetes</taxon>
        <taxon>Micrococcales</taxon>
        <taxon>Microbacteriaceae</taxon>
        <taxon>Agromyces</taxon>
    </lineage>
</organism>
<dbReference type="EMBL" id="CP028913">
    <property type="protein sequence ID" value="AWB94628.1"/>
    <property type="molecule type" value="Genomic_DNA"/>
</dbReference>
<evidence type="ECO:0000259" key="2">
    <source>
        <dbReference type="PROSITE" id="PS50995"/>
    </source>
</evidence>
<dbReference type="Gene3D" id="1.10.10.10">
    <property type="entry name" value="Winged helix-like DNA-binding domain superfamily/Winged helix DNA-binding domain"/>
    <property type="match status" value="1"/>
</dbReference>
<dbReference type="GO" id="GO:0003700">
    <property type="term" value="F:DNA-binding transcription factor activity"/>
    <property type="evidence" value="ECO:0007669"/>
    <property type="project" value="InterPro"/>
</dbReference>
<dbReference type="SMART" id="SM00347">
    <property type="entry name" value="HTH_MARR"/>
    <property type="match status" value="1"/>
</dbReference>
<dbReference type="PROSITE" id="PS50995">
    <property type="entry name" value="HTH_MARR_2"/>
    <property type="match status" value="1"/>
</dbReference>
<dbReference type="SUPFAM" id="SSF46785">
    <property type="entry name" value="Winged helix' DNA-binding domain"/>
    <property type="match status" value="1"/>
</dbReference>
<dbReference type="PANTHER" id="PTHR33164">
    <property type="entry name" value="TRANSCRIPTIONAL REGULATOR, MARR FAMILY"/>
    <property type="match status" value="1"/>
</dbReference>
<dbReference type="InterPro" id="IPR039422">
    <property type="entry name" value="MarR/SlyA-like"/>
</dbReference>
<dbReference type="Proteomes" id="UP000244729">
    <property type="component" value="Chromosome"/>
</dbReference>
<evidence type="ECO:0000313" key="3">
    <source>
        <dbReference type="EMBL" id="AWB94628.1"/>
    </source>
</evidence>
<dbReference type="GO" id="GO:0006950">
    <property type="term" value="P:response to stress"/>
    <property type="evidence" value="ECO:0007669"/>
    <property type="project" value="TreeGrafter"/>
</dbReference>